<name>A0ABS2PSN2_9STRE</name>
<dbReference type="Proteomes" id="UP000697472">
    <property type="component" value="Unassembled WGS sequence"/>
</dbReference>
<proteinExistence type="predicted"/>
<evidence type="ECO:0000313" key="13">
    <source>
        <dbReference type="Proteomes" id="UP000697472"/>
    </source>
</evidence>
<evidence type="ECO:0000256" key="9">
    <source>
        <dbReference type="NCBIfam" id="TIGR00187"/>
    </source>
</evidence>
<accession>A0ABS2PSN2</accession>
<dbReference type="PANTHER" id="PTHR21098:SF12">
    <property type="entry name" value="RIBOFLAVIN SYNTHASE"/>
    <property type="match status" value="1"/>
</dbReference>
<evidence type="ECO:0000256" key="8">
    <source>
        <dbReference type="ARBA" id="ARBA00022737"/>
    </source>
</evidence>
<evidence type="ECO:0000256" key="3">
    <source>
        <dbReference type="ARBA" id="ARBA00004887"/>
    </source>
</evidence>
<dbReference type="PROSITE" id="PS51177">
    <property type="entry name" value="LUMAZINE_BIND"/>
    <property type="match status" value="2"/>
</dbReference>
<evidence type="ECO:0000256" key="1">
    <source>
        <dbReference type="ARBA" id="ARBA00000968"/>
    </source>
</evidence>
<evidence type="ECO:0000256" key="2">
    <source>
        <dbReference type="ARBA" id="ARBA00002803"/>
    </source>
</evidence>
<protein>
    <recommendedName>
        <fullName evidence="5 9">Riboflavin synthase</fullName>
        <ecNumber evidence="4 9">2.5.1.9</ecNumber>
    </recommendedName>
</protein>
<evidence type="ECO:0000313" key="12">
    <source>
        <dbReference type="EMBL" id="MBM7643048.1"/>
    </source>
</evidence>
<dbReference type="InterPro" id="IPR001783">
    <property type="entry name" value="Lumazine-bd"/>
</dbReference>
<evidence type="ECO:0000256" key="5">
    <source>
        <dbReference type="ARBA" id="ARBA00013950"/>
    </source>
</evidence>
<evidence type="ECO:0000256" key="7">
    <source>
        <dbReference type="ARBA" id="ARBA00022679"/>
    </source>
</evidence>
<dbReference type="Gene3D" id="2.40.30.20">
    <property type="match status" value="2"/>
</dbReference>
<organism evidence="12 13">
    <name type="scientific">Streptococcus loxodontisalivarius</name>
    <dbReference type="NCBI Taxonomy" id="1349415"/>
    <lineage>
        <taxon>Bacteria</taxon>
        <taxon>Bacillati</taxon>
        <taxon>Bacillota</taxon>
        <taxon>Bacilli</taxon>
        <taxon>Lactobacillales</taxon>
        <taxon>Streptococcaceae</taxon>
        <taxon>Streptococcus</taxon>
    </lineage>
</organism>
<feature type="repeat" description="Lumazine-binding" evidence="10">
    <location>
        <begin position="98"/>
        <end position="194"/>
    </location>
</feature>
<dbReference type="InterPro" id="IPR023366">
    <property type="entry name" value="ATP_synth_asu-like_sf"/>
</dbReference>
<dbReference type="PANTHER" id="PTHR21098">
    <property type="entry name" value="RIBOFLAVIN SYNTHASE ALPHA CHAIN"/>
    <property type="match status" value="1"/>
</dbReference>
<dbReference type="RefSeq" id="WP_205009922.1">
    <property type="nucleotide sequence ID" value="NZ_JAFBEH010000026.1"/>
</dbReference>
<comment type="pathway">
    <text evidence="3">Cofactor biosynthesis; riboflavin biosynthesis; riboflavin from 2-hydroxy-3-oxobutyl phosphate and 5-amino-6-(D-ribitylamino)uracil: step 2/2.</text>
</comment>
<evidence type="ECO:0000256" key="10">
    <source>
        <dbReference type="PROSITE-ProRule" id="PRU00524"/>
    </source>
</evidence>
<feature type="domain" description="Lumazine-binding" evidence="11">
    <location>
        <begin position="1"/>
        <end position="97"/>
    </location>
</feature>
<keyword evidence="13" id="KW-1185">Reference proteome</keyword>
<dbReference type="NCBIfam" id="NF006767">
    <property type="entry name" value="PRK09289.1"/>
    <property type="match status" value="1"/>
</dbReference>
<keyword evidence="7 12" id="KW-0808">Transferase</keyword>
<dbReference type="InterPro" id="IPR017938">
    <property type="entry name" value="Riboflavin_synthase-like_b-brl"/>
</dbReference>
<dbReference type="CDD" id="cd00402">
    <property type="entry name" value="Riboflavin_synthase_like"/>
    <property type="match status" value="1"/>
</dbReference>
<keyword evidence="8" id="KW-0677">Repeat</keyword>
<dbReference type="EMBL" id="JAFBEH010000026">
    <property type="protein sequence ID" value="MBM7643048.1"/>
    <property type="molecule type" value="Genomic_DNA"/>
</dbReference>
<gene>
    <name evidence="12" type="ORF">JOC28_001349</name>
</gene>
<dbReference type="SUPFAM" id="SSF63380">
    <property type="entry name" value="Riboflavin synthase domain-like"/>
    <property type="match status" value="2"/>
</dbReference>
<reference evidence="12 13" key="1">
    <citation type="submission" date="2021-01" db="EMBL/GenBank/DDBJ databases">
        <title>Genomic Encyclopedia of Type Strains, Phase IV (KMG-IV): sequencing the most valuable type-strain genomes for metagenomic binning, comparative biology and taxonomic classification.</title>
        <authorList>
            <person name="Goeker M."/>
        </authorList>
    </citation>
    <scope>NUCLEOTIDE SEQUENCE [LARGE SCALE GENOMIC DNA]</scope>
    <source>
        <strain evidence="12 13">DSM 27382</strain>
    </source>
</reference>
<dbReference type="Pfam" id="PF00677">
    <property type="entry name" value="Lum_binding"/>
    <property type="match status" value="2"/>
</dbReference>
<keyword evidence="6" id="KW-0686">Riboflavin biosynthesis</keyword>
<dbReference type="NCBIfam" id="TIGR00187">
    <property type="entry name" value="ribE"/>
    <property type="match status" value="1"/>
</dbReference>
<feature type="domain" description="Lumazine-binding" evidence="11">
    <location>
        <begin position="98"/>
        <end position="194"/>
    </location>
</feature>
<comment type="catalytic activity">
    <reaction evidence="1">
        <text>2 6,7-dimethyl-8-(1-D-ribityl)lumazine + H(+) = 5-amino-6-(D-ribitylamino)uracil + riboflavin</text>
        <dbReference type="Rhea" id="RHEA:20772"/>
        <dbReference type="ChEBI" id="CHEBI:15378"/>
        <dbReference type="ChEBI" id="CHEBI:15934"/>
        <dbReference type="ChEBI" id="CHEBI:57986"/>
        <dbReference type="ChEBI" id="CHEBI:58201"/>
        <dbReference type="EC" id="2.5.1.9"/>
    </reaction>
</comment>
<comment type="caution">
    <text evidence="12">The sequence shown here is derived from an EMBL/GenBank/DDBJ whole genome shotgun (WGS) entry which is preliminary data.</text>
</comment>
<evidence type="ECO:0000259" key="11">
    <source>
        <dbReference type="PROSITE" id="PS51177"/>
    </source>
</evidence>
<sequence length="201" mass="21979">MFTGLIKEQGKISKIQKSSHSIKLSIKASHDLLRDYAIGDSMAVNGVCLTCVQKTSNQFTVDIMPETYKRTSFSQLKIGSLVNLEPAMSTQDRFEGHLVSGHSDGLAKLINRHKDENALLLSFSYPKTLRGQIVSQGSVTLNGVSLTVVEASEDQFSVSLIPHTAAETNLTELRAGAEVNLETDILAKYVKAQLDLRGGKW</sequence>
<evidence type="ECO:0000256" key="6">
    <source>
        <dbReference type="ARBA" id="ARBA00022619"/>
    </source>
</evidence>
<comment type="function">
    <text evidence="2">Catalyzes the dismutation of two molecules of 6,7-dimethyl-8-ribityllumazine, resulting in the formation of riboflavin and 5-amino-6-(D-ribitylamino)uracil.</text>
</comment>
<dbReference type="PIRSF" id="PIRSF000498">
    <property type="entry name" value="Riboflavin_syn_A"/>
    <property type="match status" value="1"/>
</dbReference>
<dbReference type="InterPro" id="IPR026017">
    <property type="entry name" value="Lumazine-bd_dom"/>
</dbReference>
<dbReference type="GO" id="GO:0004746">
    <property type="term" value="F:riboflavin synthase activity"/>
    <property type="evidence" value="ECO:0007669"/>
    <property type="project" value="UniProtKB-EC"/>
</dbReference>
<dbReference type="EC" id="2.5.1.9" evidence="4 9"/>
<feature type="repeat" description="Lumazine-binding" evidence="10">
    <location>
        <begin position="1"/>
        <end position="97"/>
    </location>
</feature>
<evidence type="ECO:0000256" key="4">
    <source>
        <dbReference type="ARBA" id="ARBA00012827"/>
    </source>
</evidence>